<feature type="domain" description="RNA polymerase sigma-70 region 2" evidence="5">
    <location>
        <begin position="36"/>
        <end position="105"/>
    </location>
</feature>
<proteinExistence type="predicted"/>
<dbReference type="PANTHER" id="PTHR43133:SF8">
    <property type="entry name" value="RNA POLYMERASE SIGMA FACTOR HI_1459-RELATED"/>
    <property type="match status" value="1"/>
</dbReference>
<keyword evidence="7" id="KW-1185">Reference proteome</keyword>
<dbReference type="InterPro" id="IPR007627">
    <property type="entry name" value="RNA_pol_sigma70_r2"/>
</dbReference>
<reference evidence="6 7" key="1">
    <citation type="submission" date="2018-12" db="EMBL/GenBank/DDBJ databases">
        <authorList>
            <person name="Toschakov S.V."/>
        </authorList>
    </citation>
    <scope>NUCLEOTIDE SEQUENCE [LARGE SCALE GENOMIC DNA]</scope>
    <source>
        <strain evidence="6 7">GM2012</strain>
    </source>
</reference>
<dbReference type="SUPFAM" id="SSF88946">
    <property type="entry name" value="Sigma2 domain of RNA polymerase sigma factors"/>
    <property type="match status" value="1"/>
</dbReference>
<evidence type="ECO:0000256" key="2">
    <source>
        <dbReference type="ARBA" id="ARBA00023082"/>
    </source>
</evidence>
<keyword evidence="3" id="KW-0238">DNA-binding</keyword>
<evidence type="ECO:0000256" key="1">
    <source>
        <dbReference type="ARBA" id="ARBA00023015"/>
    </source>
</evidence>
<organism evidence="6 7">
    <name type="scientific">Tautonia sociabilis</name>
    <dbReference type="NCBI Taxonomy" id="2080755"/>
    <lineage>
        <taxon>Bacteria</taxon>
        <taxon>Pseudomonadati</taxon>
        <taxon>Planctomycetota</taxon>
        <taxon>Planctomycetia</taxon>
        <taxon>Isosphaerales</taxon>
        <taxon>Isosphaeraceae</taxon>
        <taxon>Tautonia</taxon>
    </lineage>
</organism>
<dbReference type="Pfam" id="PF04542">
    <property type="entry name" value="Sigma70_r2"/>
    <property type="match status" value="1"/>
</dbReference>
<keyword evidence="2" id="KW-0731">Sigma factor</keyword>
<dbReference type="AlphaFoldDB" id="A0A432MJ11"/>
<dbReference type="Gene3D" id="1.10.1740.10">
    <property type="match status" value="1"/>
</dbReference>
<dbReference type="PANTHER" id="PTHR43133">
    <property type="entry name" value="RNA POLYMERASE ECF-TYPE SIGMA FACTO"/>
    <property type="match status" value="1"/>
</dbReference>
<dbReference type="InterPro" id="IPR039425">
    <property type="entry name" value="RNA_pol_sigma-70-like"/>
</dbReference>
<dbReference type="EMBL" id="RYZH01000022">
    <property type="protein sequence ID" value="RUL87341.1"/>
    <property type="molecule type" value="Genomic_DNA"/>
</dbReference>
<dbReference type="Proteomes" id="UP000280296">
    <property type="component" value="Unassembled WGS sequence"/>
</dbReference>
<evidence type="ECO:0000256" key="4">
    <source>
        <dbReference type="ARBA" id="ARBA00023163"/>
    </source>
</evidence>
<gene>
    <name evidence="6" type="ORF">TsocGM_12465</name>
</gene>
<protein>
    <recommendedName>
        <fullName evidence="5">RNA polymerase sigma-70 region 2 domain-containing protein</fullName>
    </recommendedName>
</protein>
<evidence type="ECO:0000259" key="5">
    <source>
        <dbReference type="Pfam" id="PF04542"/>
    </source>
</evidence>
<evidence type="ECO:0000313" key="6">
    <source>
        <dbReference type="EMBL" id="RUL87341.1"/>
    </source>
</evidence>
<dbReference type="GO" id="GO:0003677">
    <property type="term" value="F:DNA binding"/>
    <property type="evidence" value="ECO:0007669"/>
    <property type="project" value="UniProtKB-KW"/>
</dbReference>
<dbReference type="GO" id="GO:0016987">
    <property type="term" value="F:sigma factor activity"/>
    <property type="evidence" value="ECO:0007669"/>
    <property type="project" value="UniProtKB-KW"/>
</dbReference>
<keyword evidence="4" id="KW-0804">Transcription</keyword>
<reference evidence="6 7" key="2">
    <citation type="submission" date="2019-01" db="EMBL/GenBank/DDBJ databases">
        <title>Tautonia sociabilis, a novel thermotolerant planctomycete of Isosphaeraceae family, isolated from a 4000 m deep subterranean habitat.</title>
        <authorList>
            <person name="Kovaleva O.L."/>
            <person name="Elcheninov A.G."/>
            <person name="Van Heerden E."/>
            <person name="Toshchakov S.V."/>
            <person name="Novikov A."/>
            <person name="Bonch-Osmolovskaya E.A."/>
            <person name="Kublanov I.V."/>
        </authorList>
    </citation>
    <scope>NUCLEOTIDE SEQUENCE [LARGE SCALE GENOMIC DNA]</scope>
    <source>
        <strain evidence="6 7">GM2012</strain>
    </source>
</reference>
<keyword evidence="1" id="KW-0805">Transcription regulation</keyword>
<sequence length="250" mass="28566">MRNESAYLSRISTEWDLVFQAHNGPPAEVSAAQTRLMARYAGAVHRYLLGALRDPDLAAELDQEFALRFLRGDLHRADPTRGRFRDFLKRALRNLMLDHLRKRRRQSAVSIDSDDVPEPIAPEQELPDFDRQFTESWRRELMAQAWAALSRHQEQTGQPLHTVLQIRSRNPGKRSPELAVLLSAELGKPISSAWVREALFRARELFVGALLDGVRASLVIPSRELIVEELTELGLLDYCRPSLKRRGLVD</sequence>
<evidence type="ECO:0000256" key="3">
    <source>
        <dbReference type="ARBA" id="ARBA00023125"/>
    </source>
</evidence>
<dbReference type="RefSeq" id="WP_126725705.1">
    <property type="nucleotide sequence ID" value="NZ_RYZH01000022.1"/>
</dbReference>
<evidence type="ECO:0000313" key="7">
    <source>
        <dbReference type="Proteomes" id="UP000280296"/>
    </source>
</evidence>
<name>A0A432MJ11_9BACT</name>
<accession>A0A432MJ11</accession>
<dbReference type="InterPro" id="IPR013325">
    <property type="entry name" value="RNA_pol_sigma_r2"/>
</dbReference>
<comment type="caution">
    <text evidence="6">The sequence shown here is derived from an EMBL/GenBank/DDBJ whole genome shotgun (WGS) entry which is preliminary data.</text>
</comment>
<dbReference type="OrthoDB" id="254728at2"/>
<dbReference type="GO" id="GO:0006352">
    <property type="term" value="P:DNA-templated transcription initiation"/>
    <property type="evidence" value="ECO:0007669"/>
    <property type="project" value="InterPro"/>
</dbReference>